<name>A0ABU8I3N1_9SPHI</name>
<dbReference type="Proteomes" id="UP001363035">
    <property type="component" value="Unassembled WGS sequence"/>
</dbReference>
<keyword evidence="5" id="KW-1185">Reference proteome</keyword>
<feature type="domain" description="Outer membrane protein beta-barrel" evidence="3">
    <location>
        <begin position="84"/>
        <end position="245"/>
    </location>
</feature>
<reference evidence="4 5" key="1">
    <citation type="submission" date="2024-01" db="EMBL/GenBank/DDBJ databases">
        <title>Sphingobacterium tenebrionis sp. nov., a novel endophyte isolated from tenebrio molitor intestines.</title>
        <authorList>
            <person name="Zhang C."/>
        </authorList>
    </citation>
    <scope>NUCLEOTIDE SEQUENCE [LARGE SCALE GENOMIC DNA]</scope>
    <source>
        <strain evidence="4 5">PU5-4</strain>
    </source>
</reference>
<comment type="caution">
    <text evidence="4">The sequence shown here is derived from an EMBL/GenBank/DDBJ whole genome shotgun (WGS) entry which is preliminary data.</text>
</comment>
<dbReference type="RefSeq" id="WP_336557327.1">
    <property type="nucleotide sequence ID" value="NZ_JAYLLN010000005.1"/>
</dbReference>
<dbReference type="EMBL" id="JAYLLN010000005">
    <property type="protein sequence ID" value="MEI5984066.1"/>
    <property type="molecule type" value="Genomic_DNA"/>
</dbReference>
<feature type="chain" id="PRO_5046434557" evidence="2">
    <location>
        <begin position="23"/>
        <end position="269"/>
    </location>
</feature>
<dbReference type="InterPro" id="IPR025665">
    <property type="entry name" value="Beta-barrel_OMP_2"/>
</dbReference>
<feature type="compositionally biased region" description="Acidic residues" evidence="1">
    <location>
        <begin position="47"/>
        <end position="57"/>
    </location>
</feature>
<accession>A0ABU8I3N1</accession>
<evidence type="ECO:0000259" key="3">
    <source>
        <dbReference type="Pfam" id="PF13568"/>
    </source>
</evidence>
<evidence type="ECO:0000256" key="2">
    <source>
        <dbReference type="SAM" id="SignalP"/>
    </source>
</evidence>
<evidence type="ECO:0000313" key="5">
    <source>
        <dbReference type="Proteomes" id="UP001363035"/>
    </source>
</evidence>
<dbReference type="Pfam" id="PF13568">
    <property type="entry name" value="OMP_b-brl_2"/>
    <property type="match status" value="1"/>
</dbReference>
<feature type="signal peptide" evidence="2">
    <location>
        <begin position="1"/>
        <end position="22"/>
    </location>
</feature>
<evidence type="ECO:0000256" key="1">
    <source>
        <dbReference type="SAM" id="MobiDB-lite"/>
    </source>
</evidence>
<protein>
    <submittedName>
        <fullName evidence="4">PorT family protein</fullName>
    </submittedName>
</protein>
<keyword evidence="2" id="KW-0732">Signal</keyword>
<proteinExistence type="predicted"/>
<evidence type="ECO:0000313" key="4">
    <source>
        <dbReference type="EMBL" id="MEI5984066.1"/>
    </source>
</evidence>
<organism evidence="4 5">
    <name type="scientific">Sphingobacterium tenebrionis</name>
    <dbReference type="NCBI Taxonomy" id="3111775"/>
    <lineage>
        <taxon>Bacteria</taxon>
        <taxon>Pseudomonadati</taxon>
        <taxon>Bacteroidota</taxon>
        <taxon>Sphingobacteriia</taxon>
        <taxon>Sphingobacteriales</taxon>
        <taxon>Sphingobacteriaceae</taxon>
        <taxon>Sphingobacterium</taxon>
    </lineage>
</organism>
<sequence>MKLKFLLASFAALILGVSMSSAQIVYKKEKKGESNNVSISIGKQDSENEDEQEDDGDADSKYPRAYGGITFTRLDWGFSRLSDDGSFTLSEDNKFMSYKKSSNFGFDIAQFGVRFNDNFKMYLSAGFEWNYWRLKNDVLLLQDQSPIAYDDLNPDAKYSKNVITSTYLRVPLSFELRTRQLSGGKRVKLAFGAMTGVLLKGTQRLKSEEFGKQKYKDNYNLQTFQYGPFVRIGYDNFGLFTKYYMNDLFEKSPDQEGLRNLAFGITLGF</sequence>
<gene>
    <name evidence="4" type="ORF">VJ786_04025</name>
</gene>
<feature type="region of interest" description="Disordered" evidence="1">
    <location>
        <begin position="35"/>
        <end position="63"/>
    </location>
</feature>